<dbReference type="OrthoDB" id="5873580at2"/>
<dbReference type="EMBL" id="PVNP01000047">
    <property type="protein sequence ID" value="PRO74554.1"/>
    <property type="molecule type" value="Genomic_DNA"/>
</dbReference>
<dbReference type="NCBIfam" id="TIGR02532">
    <property type="entry name" value="IV_pilin_GFxxxE"/>
    <property type="match status" value="1"/>
</dbReference>
<dbReference type="SUPFAM" id="SSF54523">
    <property type="entry name" value="Pili subunits"/>
    <property type="match status" value="1"/>
</dbReference>
<organism evidence="2 3">
    <name type="scientific">Alteromonas alba</name>
    <dbReference type="NCBI Taxonomy" id="2079529"/>
    <lineage>
        <taxon>Bacteria</taxon>
        <taxon>Pseudomonadati</taxon>
        <taxon>Pseudomonadota</taxon>
        <taxon>Gammaproteobacteria</taxon>
        <taxon>Alteromonadales</taxon>
        <taxon>Alteromonadaceae</taxon>
        <taxon>Alteromonas/Salinimonas group</taxon>
        <taxon>Alteromonas</taxon>
    </lineage>
</organism>
<comment type="caution">
    <text evidence="2">The sequence shown here is derived from an EMBL/GenBank/DDBJ whole genome shotgun (WGS) entry which is preliminary data.</text>
</comment>
<dbReference type="AlphaFoldDB" id="A0A2S9VDQ2"/>
<keyword evidence="3" id="KW-1185">Reference proteome</keyword>
<accession>A0A2S9VDQ2</accession>
<dbReference type="Proteomes" id="UP000238949">
    <property type="component" value="Unassembled WGS sequence"/>
</dbReference>
<dbReference type="PROSITE" id="PS00409">
    <property type="entry name" value="PROKAR_NTER_METHYL"/>
    <property type="match status" value="1"/>
</dbReference>
<dbReference type="InterPro" id="IPR012902">
    <property type="entry name" value="N_methyl_site"/>
</dbReference>
<keyword evidence="1" id="KW-0472">Membrane</keyword>
<reference evidence="3" key="1">
    <citation type="journal article" date="2020" name="Int. J. Syst. Evol. Microbiol.">
        <title>Alteromonas alba sp. nov., a marine bacterium isolated from the seawater of the West Pacific Ocean.</title>
        <authorList>
            <person name="Sun C."/>
            <person name="Wu Y.-H."/>
            <person name="Xamxidin M."/>
            <person name="Cheng H."/>
            <person name="Xu X.-W."/>
        </authorList>
    </citation>
    <scope>NUCLEOTIDE SEQUENCE [LARGE SCALE GENOMIC DNA]</scope>
    <source>
        <strain evidence="3">190</strain>
    </source>
</reference>
<gene>
    <name evidence="2" type="ORF">C6Y40_05445</name>
</gene>
<evidence type="ECO:0000313" key="2">
    <source>
        <dbReference type="EMBL" id="PRO74554.1"/>
    </source>
</evidence>
<keyword evidence="1" id="KW-0812">Transmembrane</keyword>
<feature type="transmembrane region" description="Helical" evidence="1">
    <location>
        <begin position="12"/>
        <end position="30"/>
    </location>
</feature>
<dbReference type="InterPro" id="IPR045584">
    <property type="entry name" value="Pilin-like"/>
</dbReference>
<proteinExistence type="predicted"/>
<evidence type="ECO:0000256" key="1">
    <source>
        <dbReference type="SAM" id="Phobius"/>
    </source>
</evidence>
<protein>
    <submittedName>
        <fullName evidence="2">Prepilin-type cleavage/methylation domain-containing protein</fullName>
    </submittedName>
</protein>
<dbReference type="RefSeq" id="WP_105933705.1">
    <property type="nucleotide sequence ID" value="NZ_PVNP01000047.1"/>
</dbReference>
<keyword evidence="1" id="KW-1133">Transmembrane helix</keyword>
<dbReference type="Pfam" id="PF07963">
    <property type="entry name" value="N_methyl"/>
    <property type="match status" value="1"/>
</dbReference>
<name>A0A2S9VDQ2_9ALTE</name>
<dbReference type="Gene3D" id="3.30.700.10">
    <property type="entry name" value="Glycoprotein, Type 4 Pilin"/>
    <property type="match status" value="1"/>
</dbReference>
<sequence>MAGIRCSAGFSLVELITVITLIGVLAVVAGTRLQSRQGYVEYAYQDRLVSALRNMQIRAMQDTRDGFCFRLNFQYGASSAYGPPSLDYAPGNGSATCGSGIASDAPAFLATVGTELTDEGLSLSSADGALINFSYIGFDALGRPLNNAANCGTGTPCRVTITGESSVDVCIESEGYIHAC</sequence>
<evidence type="ECO:0000313" key="3">
    <source>
        <dbReference type="Proteomes" id="UP000238949"/>
    </source>
</evidence>